<reference evidence="3" key="1">
    <citation type="journal article" date="2012" name="J. Microbiol. Biotechnol.">
        <title>Ramlibacter ginsenosidimutans sp. nov., with ginsenoside-converting activity.</title>
        <authorList>
            <person name="Wang L."/>
            <person name="An D.S."/>
            <person name="Kim S.G."/>
            <person name="Jin F.X."/>
            <person name="Kim S.C."/>
            <person name="Lee S.T."/>
            <person name="Im W.T."/>
        </authorList>
    </citation>
    <scope>NUCLEOTIDE SEQUENCE</scope>
    <source>
        <strain evidence="3">KACC 17527</strain>
    </source>
</reference>
<evidence type="ECO:0000256" key="2">
    <source>
        <dbReference type="PIRNR" id="PIRNR001365"/>
    </source>
</evidence>
<dbReference type="Gene3D" id="3.20.20.70">
    <property type="entry name" value="Aldolase class I"/>
    <property type="match status" value="1"/>
</dbReference>
<comment type="similarity">
    <text evidence="2">Belongs to the DapA family.</text>
</comment>
<dbReference type="InterPro" id="IPR002220">
    <property type="entry name" value="DapA-like"/>
</dbReference>
<sequence>MKDTYQPRGVIPACLLPFKQDLSIDKDAFQRHLHDVAATRGLSALTVNAHSTEVGCCSFDEMAQVLTLAVDAVGDKLPVVGGVFAESSADAARIARMSEREGASALLVFPPSNFSIGASVRPQIIKDHLRRIADATSLPLIYFQFPLNSGFGVRLETLQELVDAVPTIRAIKDYCNDPVLLEKTVRTLQTGPNPVQILTTHTAWLLASLVIGCGGVLSGSGSTVASLQVELFEAVQAGNLVQAKAVADRLYPLNSVFYADPFLDMHNRMKQAQVMLGRMTSAHVRPPLLAPDEREQMRIRSALRAAGLLDS</sequence>
<evidence type="ECO:0000256" key="1">
    <source>
        <dbReference type="ARBA" id="ARBA00023239"/>
    </source>
</evidence>
<gene>
    <name evidence="3" type="ORF">JJB11_13695</name>
</gene>
<protein>
    <submittedName>
        <fullName evidence="3">Dihydrodipicolinate synthase family protein</fullName>
    </submittedName>
</protein>
<dbReference type="EMBL" id="JAEPWM010000005">
    <property type="protein sequence ID" value="MBK6007149.1"/>
    <property type="molecule type" value="Genomic_DNA"/>
</dbReference>
<keyword evidence="1 2" id="KW-0456">Lyase</keyword>
<keyword evidence="4" id="KW-1185">Reference proteome</keyword>
<dbReference type="CDD" id="cd00408">
    <property type="entry name" value="DHDPS-like"/>
    <property type="match status" value="1"/>
</dbReference>
<dbReference type="InterPro" id="IPR013785">
    <property type="entry name" value="Aldolase_TIM"/>
</dbReference>
<dbReference type="SMART" id="SM01130">
    <property type="entry name" value="DHDPS"/>
    <property type="match status" value="1"/>
</dbReference>
<dbReference type="PANTHER" id="PTHR12128:SF72">
    <property type="entry name" value="DIHYDRODIPICOLINATE SYNTHASE"/>
    <property type="match status" value="1"/>
</dbReference>
<dbReference type="SUPFAM" id="SSF51569">
    <property type="entry name" value="Aldolase"/>
    <property type="match status" value="1"/>
</dbReference>
<accession>A0A934TTI6</accession>
<proteinExistence type="inferred from homology"/>
<dbReference type="Proteomes" id="UP000630528">
    <property type="component" value="Unassembled WGS sequence"/>
</dbReference>
<dbReference type="PANTHER" id="PTHR12128">
    <property type="entry name" value="DIHYDRODIPICOLINATE SYNTHASE"/>
    <property type="match status" value="1"/>
</dbReference>
<comment type="caution">
    <text evidence="3">The sequence shown here is derived from an EMBL/GenBank/DDBJ whole genome shotgun (WGS) entry which is preliminary data.</text>
</comment>
<organism evidence="3 4">
    <name type="scientific">Ramlibacter ginsenosidimutans</name>
    <dbReference type="NCBI Taxonomy" id="502333"/>
    <lineage>
        <taxon>Bacteria</taxon>
        <taxon>Pseudomonadati</taxon>
        <taxon>Pseudomonadota</taxon>
        <taxon>Betaproteobacteria</taxon>
        <taxon>Burkholderiales</taxon>
        <taxon>Comamonadaceae</taxon>
        <taxon>Ramlibacter</taxon>
    </lineage>
</organism>
<reference evidence="3" key="2">
    <citation type="submission" date="2021-01" db="EMBL/GenBank/DDBJ databases">
        <authorList>
            <person name="Kang M."/>
        </authorList>
    </citation>
    <scope>NUCLEOTIDE SEQUENCE</scope>
    <source>
        <strain evidence="3">KACC 17527</strain>
    </source>
</reference>
<evidence type="ECO:0000313" key="3">
    <source>
        <dbReference type="EMBL" id="MBK6007149.1"/>
    </source>
</evidence>
<dbReference type="RefSeq" id="WP_201172015.1">
    <property type="nucleotide sequence ID" value="NZ_JAEPWM010000005.1"/>
</dbReference>
<name>A0A934TTI6_9BURK</name>
<dbReference type="Pfam" id="PF00701">
    <property type="entry name" value="DHDPS"/>
    <property type="match status" value="1"/>
</dbReference>
<dbReference type="PIRSF" id="PIRSF001365">
    <property type="entry name" value="DHDPS"/>
    <property type="match status" value="1"/>
</dbReference>
<dbReference type="AlphaFoldDB" id="A0A934TTI6"/>
<dbReference type="GO" id="GO:0008840">
    <property type="term" value="F:4-hydroxy-tetrahydrodipicolinate synthase activity"/>
    <property type="evidence" value="ECO:0007669"/>
    <property type="project" value="TreeGrafter"/>
</dbReference>
<evidence type="ECO:0000313" key="4">
    <source>
        <dbReference type="Proteomes" id="UP000630528"/>
    </source>
</evidence>